<gene>
    <name evidence="2" type="ORF">EDS130_LOCUS41939</name>
    <name evidence="1" type="ORF">XAT740_LOCUS21345</name>
</gene>
<accession>A0A814T8G8</accession>
<reference evidence="1" key="1">
    <citation type="submission" date="2021-02" db="EMBL/GenBank/DDBJ databases">
        <authorList>
            <person name="Nowell W R."/>
        </authorList>
    </citation>
    <scope>NUCLEOTIDE SEQUENCE</scope>
</reference>
<dbReference type="Proteomes" id="UP000663828">
    <property type="component" value="Unassembled WGS sequence"/>
</dbReference>
<dbReference type="AlphaFoldDB" id="A0A814T8G8"/>
<dbReference type="OrthoDB" id="10476682at2759"/>
<sequence>MGNTASDSLNHSFKRLRLSHTEELALPSPSRASPRRKTACTYKTNATQANDSSHEHNVQEQLPAVFNKSINAAHTLSSDFTSERSGLPGKSCYPMDSLSDDEIISLLKSCAIRTILRDIDEKSSEVDKDKRCAMQN</sequence>
<evidence type="ECO:0000313" key="3">
    <source>
        <dbReference type="Proteomes" id="UP000663828"/>
    </source>
</evidence>
<protein>
    <submittedName>
        <fullName evidence="1">Uncharacterized protein</fullName>
    </submittedName>
</protein>
<proteinExistence type="predicted"/>
<comment type="caution">
    <text evidence="1">The sequence shown here is derived from an EMBL/GenBank/DDBJ whole genome shotgun (WGS) entry which is preliminary data.</text>
</comment>
<keyword evidence="3" id="KW-1185">Reference proteome</keyword>
<dbReference type="EMBL" id="CAJNOJ010000580">
    <property type="protein sequence ID" value="CAF1489559.1"/>
    <property type="molecule type" value="Genomic_DNA"/>
</dbReference>
<name>A0A814T8G8_ADIRI</name>
<dbReference type="EMBL" id="CAJNOR010001529">
    <property type="protein sequence ID" value="CAF1158408.1"/>
    <property type="molecule type" value="Genomic_DNA"/>
</dbReference>
<evidence type="ECO:0000313" key="2">
    <source>
        <dbReference type="EMBL" id="CAF1489559.1"/>
    </source>
</evidence>
<evidence type="ECO:0000313" key="1">
    <source>
        <dbReference type="EMBL" id="CAF1158408.1"/>
    </source>
</evidence>
<organism evidence="1 3">
    <name type="scientific">Adineta ricciae</name>
    <name type="common">Rotifer</name>
    <dbReference type="NCBI Taxonomy" id="249248"/>
    <lineage>
        <taxon>Eukaryota</taxon>
        <taxon>Metazoa</taxon>
        <taxon>Spiralia</taxon>
        <taxon>Gnathifera</taxon>
        <taxon>Rotifera</taxon>
        <taxon>Eurotatoria</taxon>
        <taxon>Bdelloidea</taxon>
        <taxon>Adinetida</taxon>
        <taxon>Adinetidae</taxon>
        <taxon>Adineta</taxon>
    </lineage>
</organism>
<dbReference type="Proteomes" id="UP000663852">
    <property type="component" value="Unassembled WGS sequence"/>
</dbReference>